<reference evidence="8" key="2">
    <citation type="submission" date="2025-09" db="UniProtKB">
        <authorList>
            <consortium name="Ensembl"/>
        </authorList>
    </citation>
    <scope>IDENTIFICATION</scope>
</reference>
<evidence type="ECO:0000259" key="7">
    <source>
        <dbReference type="PROSITE" id="PS50262"/>
    </source>
</evidence>
<evidence type="ECO:0000256" key="1">
    <source>
        <dbReference type="ARBA" id="ARBA00004370"/>
    </source>
</evidence>
<feature type="transmembrane region" description="Helical" evidence="5">
    <location>
        <begin position="160"/>
        <end position="181"/>
    </location>
</feature>
<dbReference type="InterPro" id="IPR000276">
    <property type="entry name" value="GPCR_Rhodpsn"/>
</dbReference>
<dbReference type="InterPro" id="IPR027294">
    <property type="entry name" value="NPS_rcpt"/>
</dbReference>
<dbReference type="PANTHER" id="PTHR24244:SF0">
    <property type="entry name" value="G-PROTEIN COUPLED RECEPTORS FAMILY 1 PROFILE DOMAIN-CONTAINING PROTEIN"/>
    <property type="match status" value="1"/>
</dbReference>
<comment type="subcellular location">
    <subcellularLocation>
        <location evidence="1">Membrane</location>
    </subcellularLocation>
</comment>
<feature type="transmembrane region" description="Helical" evidence="5">
    <location>
        <begin position="130"/>
        <end position="148"/>
    </location>
</feature>
<dbReference type="Ensembl" id="ENSFHET00000021867.1">
    <property type="protein sequence ID" value="ENSFHEP00000030372.1"/>
    <property type="gene ID" value="ENSFHEG00000015647.1"/>
</dbReference>
<dbReference type="Proteomes" id="UP000265000">
    <property type="component" value="Unplaced"/>
</dbReference>
<keyword evidence="9" id="KW-1185">Reference proteome</keyword>
<evidence type="ECO:0000256" key="5">
    <source>
        <dbReference type="SAM" id="Phobius"/>
    </source>
</evidence>
<sequence>MLLFWLCSVLGGAKRVNWNCKGEKTDFFLEDKMNSSSCIPPEKDLFENTVLPILYILFFPVGVVLNVWGMKSLLRKWKKLRGIDILVINLGVADMLYLLTLPFLMDYYLKENIWNFGEAFCKITRFCFKVNLYCSIGFLTCISVYRYLAIVYPFEALRTLTVTNSAVISAMVWILVSAQSVPDMFFPKHPENKTNQCYDTTDWDEVKDYLPYSLSVTFIGFCIPSGIIVGCYGHVTLVVCRSDTITKDVKQRILKLLVFLIIYFSFCFAPYHVFRNLNLYSRVLIKEDKCPPWNSGVFIAHQAGRGLVSLNSVLNPLVYFHVNEDMGEQFRQLLLRFRRMSSHFLPAFQLLFTVVSQAI</sequence>
<keyword evidence="3 5" id="KW-1133">Transmembrane helix</keyword>
<keyword evidence="4 5" id="KW-0472">Membrane</keyword>
<feature type="transmembrane region" description="Helical" evidence="5">
    <location>
        <begin position="50"/>
        <end position="70"/>
    </location>
</feature>
<organism evidence="8 9">
    <name type="scientific">Fundulus heteroclitus</name>
    <name type="common">Killifish</name>
    <name type="synonym">Mummichog</name>
    <dbReference type="NCBI Taxonomy" id="8078"/>
    <lineage>
        <taxon>Eukaryota</taxon>
        <taxon>Metazoa</taxon>
        <taxon>Chordata</taxon>
        <taxon>Craniata</taxon>
        <taxon>Vertebrata</taxon>
        <taxon>Euteleostomi</taxon>
        <taxon>Actinopterygii</taxon>
        <taxon>Neopterygii</taxon>
        <taxon>Teleostei</taxon>
        <taxon>Neoteleostei</taxon>
        <taxon>Acanthomorphata</taxon>
        <taxon>Ovalentaria</taxon>
        <taxon>Atherinomorphae</taxon>
        <taxon>Cyprinodontiformes</taxon>
        <taxon>Fundulidae</taxon>
        <taxon>Fundulus</taxon>
    </lineage>
</organism>
<dbReference type="GO" id="GO:0016020">
    <property type="term" value="C:membrane"/>
    <property type="evidence" value="ECO:0007669"/>
    <property type="project" value="UniProtKB-SubCell"/>
</dbReference>
<keyword evidence="2 5" id="KW-0812">Transmembrane</keyword>
<dbReference type="Gene3D" id="1.20.1070.10">
    <property type="entry name" value="Rhodopsin 7-helix transmembrane proteins"/>
    <property type="match status" value="1"/>
</dbReference>
<evidence type="ECO:0000256" key="6">
    <source>
        <dbReference type="SAM" id="SignalP"/>
    </source>
</evidence>
<name>A0A3Q2QTM9_FUNHE</name>
<dbReference type="InterPro" id="IPR017452">
    <property type="entry name" value="GPCR_Rhodpsn_7TM"/>
</dbReference>
<keyword evidence="6" id="KW-0732">Signal</keyword>
<reference evidence="8" key="1">
    <citation type="submission" date="2025-08" db="UniProtKB">
        <authorList>
            <consortium name="Ensembl"/>
        </authorList>
    </citation>
    <scope>IDENTIFICATION</scope>
</reference>
<dbReference type="PANTHER" id="PTHR24244">
    <property type="entry name" value="NEUROPEPTIDE S RECEPTOR"/>
    <property type="match status" value="1"/>
</dbReference>
<feature type="chain" id="PRO_5018723250" evidence="6">
    <location>
        <begin position="16"/>
        <end position="359"/>
    </location>
</feature>
<evidence type="ECO:0000256" key="4">
    <source>
        <dbReference type="ARBA" id="ARBA00023136"/>
    </source>
</evidence>
<dbReference type="PRINTS" id="PR01157">
    <property type="entry name" value="P2YPURNOCPTR"/>
</dbReference>
<feature type="transmembrane region" description="Helical" evidence="5">
    <location>
        <begin position="82"/>
        <end position="105"/>
    </location>
</feature>
<feature type="signal peptide" evidence="6">
    <location>
        <begin position="1"/>
        <end position="15"/>
    </location>
</feature>
<feature type="transmembrane region" description="Helical" evidence="5">
    <location>
        <begin position="253"/>
        <end position="274"/>
    </location>
</feature>
<protein>
    <submittedName>
        <fullName evidence="8">Si:dkey-78k11.9</fullName>
    </submittedName>
</protein>
<dbReference type="GeneTree" id="ENSGT00940000155094"/>
<evidence type="ECO:0000256" key="3">
    <source>
        <dbReference type="ARBA" id="ARBA00022989"/>
    </source>
</evidence>
<dbReference type="GO" id="GO:0008188">
    <property type="term" value="F:neuropeptide receptor activity"/>
    <property type="evidence" value="ECO:0007669"/>
    <property type="project" value="InterPro"/>
</dbReference>
<evidence type="ECO:0000256" key="2">
    <source>
        <dbReference type="ARBA" id="ARBA00022692"/>
    </source>
</evidence>
<dbReference type="PRINTS" id="PR00237">
    <property type="entry name" value="GPCRRHODOPSN"/>
</dbReference>
<proteinExistence type="predicted"/>
<dbReference type="PROSITE" id="PS50262">
    <property type="entry name" value="G_PROTEIN_RECEP_F1_2"/>
    <property type="match status" value="1"/>
</dbReference>
<accession>A0A3Q2QTM9</accession>
<dbReference type="SUPFAM" id="SSF81321">
    <property type="entry name" value="Family A G protein-coupled receptor-like"/>
    <property type="match status" value="1"/>
</dbReference>
<evidence type="ECO:0000313" key="9">
    <source>
        <dbReference type="Proteomes" id="UP000265000"/>
    </source>
</evidence>
<feature type="domain" description="G-protein coupled receptors family 1 profile" evidence="7">
    <location>
        <begin position="65"/>
        <end position="319"/>
    </location>
</feature>
<dbReference type="AlphaFoldDB" id="A0A3Q2QTM9"/>
<dbReference type="Pfam" id="PF00001">
    <property type="entry name" value="7tm_1"/>
    <property type="match status" value="1"/>
</dbReference>
<feature type="transmembrane region" description="Helical" evidence="5">
    <location>
        <begin position="209"/>
        <end position="232"/>
    </location>
</feature>
<evidence type="ECO:0000313" key="8">
    <source>
        <dbReference type="Ensembl" id="ENSFHEP00000030372.1"/>
    </source>
</evidence>